<evidence type="ECO:0000313" key="2">
    <source>
        <dbReference type="EMBL" id="MED1201761.1"/>
    </source>
</evidence>
<keyword evidence="3" id="KW-1185">Reference proteome</keyword>
<dbReference type="Pfam" id="PF19776">
    <property type="entry name" value="DUF6262"/>
    <property type="match status" value="1"/>
</dbReference>
<comment type="caution">
    <text evidence="2">The sequence shown here is derived from an EMBL/GenBank/DDBJ whole genome shotgun (WGS) entry which is preliminary data.</text>
</comment>
<sequence>MENKSINEHLKQVHQVRKAKTCKKVDEAIKILIKARKRINFNSVSNVSGVCKATLYNNVEIRERINALRTQQKTVPSLKEMKKEKEEKSRIAIITSLKRKIRYLEEENEQLKKQLNVYEKYKNVK</sequence>
<organism evidence="2 3">
    <name type="scientific">Heyndrickxia acidicola</name>
    <dbReference type="NCBI Taxonomy" id="209389"/>
    <lineage>
        <taxon>Bacteria</taxon>
        <taxon>Bacillati</taxon>
        <taxon>Bacillota</taxon>
        <taxon>Bacilli</taxon>
        <taxon>Bacillales</taxon>
        <taxon>Bacillaceae</taxon>
        <taxon>Heyndrickxia</taxon>
    </lineage>
</organism>
<dbReference type="RefSeq" id="WP_066263678.1">
    <property type="nucleotide sequence ID" value="NZ_JARMAB010000002.1"/>
</dbReference>
<feature type="coiled-coil region" evidence="1">
    <location>
        <begin position="94"/>
        <end position="124"/>
    </location>
</feature>
<gene>
    <name evidence="2" type="ORF">P4T90_01500</name>
</gene>
<accession>A0ABU6MAR4</accession>
<evidence type="ECO:0000313" key="3">
    <source>
        <dbReference type="Proteomes" id="UP001341444"/>
    </source>
</evidence>
<reference evidence="2 3" key="1">
    <citation type="submission" date="2023-03" db="EMBL/GenBank/DDBJ databases">
        <title>Bacillus Genome Sequencing.</title>
        <authorList>
            <person name="Dunlap C."/>
        </authorList>
    </citation>
    <scope>NUCLEOTIDE SEQUENCE [LARGE SCALE GENOMIC DNA]</scope>
    <source>
        <strain evidence="2 3">B-23453</strain>
    </source>
</reference>
<protein>
    <submittedName>
        <fullName evidence="2">DUF6262 family protein</fullName>
    </submittedName>
</protein>
<name>A0ABU6MAR4_9BACI</name>
<keyword evidence="1" id="KW-0175">Coiled coil</keyword>
<dbReference type="InterPro" id="IPR046229">
    <property type="entry name" value="TnpC-like"/>
</dbReference>
<evidence type="ECO:0000256" key="1">
    <source>
        <dbReference type="SAM" id="Coils"/>
    </source>
</evidence>
<dbReference type="Proteomes" id="UP001341444">
    <property type="component" value="Unassembled WGS sequence"/>
</dbReference>
<dbReference type="EMBL" id="JARMAB010000002">
    <property type="protein sequence ID" value="MED1201761.1"/>
    <property type="molecule type" value="Genomic_DNA"/>
</dbReference>
<proteinExistence type="predicted"/>